<accession>Q0UF34</accession>
<dbReference type="AlphaFoldDB" id="Q0UF34"/>
<proteinExistence type="predicted"/>
<dbReference type="InParanoid" id="Q0UF34"/>
<dbReference type="RefSeq" id="XP_001799919.1">
    <property type="nucleotide sequence ID" value="XM_001799867.1"/>
</dbReference>
<name>Q0UF34_PHANO</name>
<protein>
    <submittedName>
        <fullName evidence="1">Uncharacterized protein</fullName>
    </submittedName>
</protein>
<evidence type="ECO:0000313" key="1">
    <source>
        <dbReference type="EMBL" id="EAT82895.1"/>
    </source>
</evidence>
<reference evidence="2" key="1">
    <citation type="journal article" date="2007" name="Plant Cell">
        <title>Dothideomycete-plant interactions illuminated by genome sequencing and EST analysis of the wheat pathogen Stagonospora nodorum.</title>
        <authorList>
            <person name="Hane J.K."/>
            <person name="Lowe R.G."/>
            <person name="Solomon P.S."/>
            <person name="Tan K.C."/>
            <person name="Schoch C.L."/>
            <person name="Spatafora J.W."/>
            <person name="Crous P.W."/>
            <person name="Kodira C."/>
            <person name="Birren B.W."/>
            <person name="Galagan J.E."/>
            <person name="Torriani S.F."/>
            <person name="McDonald B.A."/>
            <person name="Oliver R.P."/>
        </authorList>
    </citation>
    <scope>NUCLEOTIDE SEQUENCE [LARGE SCALE GENOMIC DNA]</scope>
    <source>
        <strain evidence="2">SN15 / ATCC MYA-4574 / FGSC 10173</strain>
    </source>
</reference>
<dbReference type="GeneID" id="5976824"/>
<organism evidence="1 2">
    <name type="scientific">Phaeosphaeria nodorum (strain SN15 / ATCC MYA-4574 / FGSC 10173)</name>
    <name type="common">Glume blotch fungus</name>
    <name type="synonym">Parastagonospora nodorum</name>
    <dbReference type="NCBI Taxonomy" id="321614"/>
    <lineage>
        <taxon>Eukaryota</taxon>
        <taxon>Fungi</taxon>
        <taxon>Dikarya</taxon>
        <taxon>Ascomycota</taxon>
        <taxon>Pezizomycotina</taxon>
        <taxon>Dothideomycetes</taxon>
        <taxon>Pleosporomycetidae</taxon>
        <taxon>Pleosporales</taxon>
        <taxon>Pleosporineae</taxon>
        <taxon>Phaeosphaeriaceae</taxon>
        <taxon>Parastagonospora</taxon>
    </lineage>
</organism>
<dbReference type="KEGG" id="pno:SNOG_09630"/>
<sequence>MAPPRAASPRLLCAPHGMPSTASLPQQQQLSSELKSLQNVTFRLSRSRNGIAYLGPTISNIPPQSVKLETGMKTLAIQSLPCLAFQASCCCCRHQECLMLQGEYRSVTVKLWLAAIALACVRDNTPAHLECHRW</sequence>
<evidence type="ECO:0000313" key="2">
    <source>
        <dbReference type="Proteomes" id="UP000001055"/>
    </source>
</evidence>
<dbReference type="EMBL" id="CH445339">
    <property type="protein sequence ID" value="EAT82895.1"/>
    <property type="molecule type" value="Genomic_DNA"/>
</dbReference>
<gene>
    <name evidence="1" type="ORF">SNOG_09630</name>
</gene>
<dbReference type="Proteomes" id="UP000001055">
    <property type="component" value="Unassembled WGS sequence"/>
</dbReference>